<dbReference type="Gene3D" id="3.40.50.2300">
    <property type="match status" value="1"/>
</dbReference>
<dbReference type="PANTHER" id="PTHR44591:SF3">
    <property type="entry name" value="RESPONSE REGULATORY DOMAIN-CONTAINING PROTEIN"/>
    <property type="match status" value="1"/>
</dbReference>
<evidence type="ECO:0000313" key="4">
    <source>
        <dbReference type="EMBL" id="MBE7942542.1"/>
    </source>
</evidence>
<feature type="domain" description="Response regulatory" evidence="3">
    <location>
        <begin position="13"/>
        <end position="129"/>
    </location>
</feature>
<reference evidence="4 5" key="1">
    <citation type="submission" date="2020-10" db="EMBL/GenBank/DDBJ databases">
        <title>Draft genome of Ramlibacter aquaticus LMG 30558.</title>
        <authorList>
            <person name="Props R."/>
        </authorList>
    </citation>
    <scope>NUCLEOTIDE SEQUENCE [LARGE SCALE GENOMIC DNA]</scope>
    <source>
        <strain evidence="4 5">LMG 30558</strain>
    </source>
</reference>
<feature type="modified residue" description="4-aspartylphosphate" evidence="2">
    <location>
        <position position="62"/>
    </location>
</feature>
<keyword evidence="1 2" id="KW-0597">Phosphoprotein</keyword>
<proteinExistence type="predicted"/>
<protein>
    <submittedName>
        <fullName evidence="4">Response regulator</fullName>
    </submittedName>
</protein>
<dbReference type="SUPFAM" id="SSF52172">
    <property type="entry name" value="CheY-like"/>
    <property type="match status" value="1"/>
</dbReference>
<dbReference type="PANTHER" id="PTHR44591">
    <property type="entry name" value="STRESS RESPONSE REGULATOR PROTEIN 1"/>
    <property type="match status" value="1"/>
</dbReference>
<dbReference type="Pfam" id="PF00072">
    <property type="entry name" value="Response_reg"/>
    <property type="match status" value="1"/>
</dbReference>
<dbReference type="InterPro" id="IPR001789">
    <property type="entry name" value="Sig_transdc_resp-reg_receiver"/>
</dbReference>
<dbReference type="EMBL" id="JADDOJ010000107">
    <property type="protein sequence ID" value="MBE7942542.1"/>
    <property type="molecule type" value="Genomic_DNA"/>
</dbReference>
<dbReference type="InterPro" id="IPR029787">
    <property type="entry name" value="Nucleotide_cyclase"/>
</dbReference>
<dbReference type="RefSeq" id="WP_193782092.1">
    <property type="nucleotide sequence ID" value="NZ_JADDOJ010000107.1"/>
</dbReference>
<dbReference type="SUPFAM" id="SSF55073">
    <property type="entry name" value="Nucleotide cyclase"/>
    <property type="match status" value="1"/>
</dbReference>
<dbReference type="InterPro" id="IPR011006">
    <property type="entry name" value="CheY-like_superfamily"/>
</dbReference>
<sequence>MNAHADTSTRMPRILVIDDMPDNLFLMNGLLEDRYEVVQAASGQAGLKVVMSDAPPDMVLLDIMMPDMDGYEVLRRIRQHPPTAGIPVIFVSALASPQDQDLGRGLGAIDYVTKPVDPEQVILRIEAHVRATGRARRMERLSEKLARHLDPAAWSALFQGEAAQQVGFDTRILALVHAEGPGLVDLVPPELARLRSEVAELAQAYHGRLDEFRDDALLAWFEDPADALGMGEALQHAAAALRLRVAVHAGPCDLVRFERDGRPDGTVLGEAVDAVAREAQAAAPGALAVTAELRLLAGPFSLEAGTDSPHDPLGLPLVRF</sequence>
<dbReference type="Proteomes" id="UP000715965">
    <property type="component" value="Unassembled WGS sequence"/>
</dbReference>
<dbReference type="Gene3D" id="3.30.70.1230">
    <property type="entry name" value="Nucleotide cyclase"/>
    <property type="match status" value="1"/>
</dbReference>
<dbReference type="InterPro" id="IPR050595">
    <property type="entry name" value="Bact_response_regulator"/>
</dbReference>
<gene>
    <name evidence="4" type="ORF">IM725_18395</name>
</gene>
<organism evidence="4 5">
    <name type="scientific">Ramlibacter aquaticus</name>
    <dbReference type="NCBI Taxonomy" id="2780094"/>
    <lineage>
        <taxon>Bacteria</taxon>
        <taxon>Pseudomonadati</taxon>
        <taxon>Pseudomonadota</taxon>
        <taxon>Betaproteobacteria</taxon>
        <taxon>Burkholderiales</taxon>
        <taxon>Comamonadaceae</taxon>
        <taxon>Ramlibacter</taxon>
    </lineage>
</organism>
<dbReference type="PROSITE" id="PS50110">
    <property type="entry name" value="RESPONSE_REGULATORY"/>
    <property type="match status" value="1"/>
</dbReference>
<accession>A0ABR9SLB0</accession>
<dbReference type="SMART" id="SM00448">
    <property type="entry name" value="REC"/>
    <property type="match status" value="1"/>
</dbReference>
<comment type="caution">
    <text evidence="4">The sequence shown here is derived from an EMBL/GenBank/DDBJ whole genome shotgun (WGS) entry which is preliminary data.</text>
</comment>
<evidence type="ECO:0000313" key="5">
    <source>
        <dbReference type="Proteomes" id="UP000715965"/>
    </source>
</evidence>
<evidence type="ECO:0000256" key="1">
    <source>
        <dbReference type="ARBA" id="ARBA00022553"/>
    </source>
</evidence>
<evidence type="ECO:0000259" key="3">
    <source>
        <dbReference type="PROSITE" id="PS50110"/>
    </source>
</evidence>
<evidence type="ECO:0000256" key="2">
    <source>
        <dbReference type="PROSITE-ProRule" id="PRU00169"/>
    </source>
</evidence>
<name>A0ABR9SLB0_9BURK</name>
<keyword evidence="5" id="KW-1185">Reference proteome</keyword>